<reference evidence="1 2" key="1">
    <citation type="submission" date="2019-02" db="EMBL/GenBank/DDBJ databases">
        <title>Deep-cultivation of Planctomycetes and their phenomic and genomic characterization uncovers novel biology.</title>
        <authorList>
            <person name="Wiegand S."/>
            <person name="Jogler M."/>
            <person name="Boedeker C."/>
            <person name="Pinto D."/>
            <person name="Vollmers J."/>
            <person name="Rivas-Marin E."/>
            <person name="Kohn T."/>
            <person name="Peeters S.H."/>
            <person name="Heuer A."/>
            <person name="Rast P."/>
            <person name="Oberbeckmann S."/>
            <person name="Bunk B."/>
            <person name="Jeske O."/>
            <person name="Meyerdierks A."/>
            <person name="Storesund J.E."/>
            <person name="Kallscheuer N."/>
            <person name="Luecker S."/>
            <person name="Lage O.M."/>
            <person name="Pohl T."/>
            <person name="Merkel B.J."/>
            <person name="Hornburger P."/>
            <person name="Mueller R.-W."/>
            <person name="Bruemmer F."/>
            <person name="Labrenz M."/>
            <person name="Spormann A.M."/>
            <person name="Op Den Camp H."/>
            <person name="Overmann J."/>
            <person name="Amann R."/>
            <person name="Jetten M.S.M."/>
            <person name="Mascher T."/>
            <person name="Medema M.H."/>
            <person name="Devos D.P."/>
            <person name="Kaster A.-K."/>
            <person name="Ovreas L."/>
            <person name="Rohde M."/>
            <person name="Galperin M.Y."/>
            <person name="Jogler C."/>
        </authorList>
    </citation>
    <scope>NUCLEOTIDE SEQUENCE [LARGE SCALE GENOMIC DNA]</scope>
    <source>
        <strain evidence="1 2">KOR42</strain>
    </source>
</reference>
<dbReference type="AlphaFoldDB" id="A0A5C5X2Q8"/>
<dbReference type="EMBL" id="SIHI01000001">
    <property type="protein sequence ID" value="TWT57337.1"/>
    <property type="molecule type" value="Genomic_DNA"/>
</dbReference>
<gene>
    <name evidence="1" type="ORF">KOR42_06970</name>
</gene>
<organism evidence="1 2">
    <name type="scientific">Thalassoglobus neptunius</name>
    <dbReference type="NCBI Taxonomy" id="1938619"/>
    <lineage>
        <taxon>Bacteria</taxon>
        <taxon>Pseudomonadati</taxon>
        <taxon>Planctomycetota</taxon>
        <taxon>Planctomycetia</taxon>
        <taxon>Planctomycetales</taxon>
        <taxon>Planctomycetaceae</taxon>
        <taxon>Thalassoglobus</taxon>
    </lineage>
</organism>
<protein>
    <submittedName>
        <fullName evidence="1">Uncharacterized protein</fullName>
    </submittedName>
</protein>
<dbReference type="Proteomes" id="UP000317243">
    <property type="component" value="Unassembled WGS sequence"/>
</dbReference>
<sequence>MLVRFVVGMIRVYRAHGRDSNWAEEILKLSAMLAIRSVVWTLVNRRTDSANFANP</sequence>
<name>A0A5C5X2Q8_9PLAN</name>
<keyword evidence="2" id="KW-1185">Reference proteome</keyword>
<comment type="caution">
    <text evidence="1">The sequence shown here is derived from an EMBL/GenBank/DDBJ whole genome shotgun (WGS) entry which is preliminary data.</text>
</comment>
<evidence type="ECO:0000313" key="2">
    <source>
        <dbReference type="Proteomes" id="UP000317243"/>
    </source>
</evidence>
<accession>A0A5C5X2Q8</accession>
<proteinExistence type="predicted"/>
<evidence type="ECO:0000313" key="1">
    <source>
        <dbReference type="EMBL" id="TWT57337.1"/>
    </source>
</evidence>